<dbReference type="Pfam" id="PF03480">
    <property type="entry name" value="DctP"/>
    <property type="match status" value="1"/>
</dbReference>
<dbReference type="OrthoDB" id="9177965at2"/>
<gene>
    <name evidence="3" type="ORF">DNK49_17785</name>
</gene>
<evidence type="ECO:0000256" key="1">
    <source>
        <dbReference type="ARBA" id="ARBA00022729"/>
    </source>
</evidence>
<sequence>METMNIRMLIAASLTAMSFQAAAQTVTLKVAHFLPAVAPAQQKVLQPWCDALNKESRGRIACQIYPSMQLGGTPPQLVDQVRNGVADVVWTAPGYSAGRFPVIEALELPFVVTDAHTGSLAAWSFYEQHAQKEFDAFKVLAVHVDGGMALHTSKRNIQGMSDITGLKLRASGRMAAKTLAALGGSPVAMPPAQMTEAISKGVVDGAMGAWELVSPTKLDEVSRFHAEPASGMPYPATTVLTMLMNRQKYDALPADLKAIIDRYSGPPLVAEFGRVWEEEAAASRAKVKSRGNTIHQFSTAEFDAMKRATAPVEADWIKSMNDRGLDGSALAEAARDLAARK</sequence>
<reference evidence="3 4" key="1">
    <citation type="submission" date="2018-06" db="EMBL/GenBank/DDBJ databases">
        <title>Azoarcus communis strain SWub3 genome.</title>
        <authorList>
            <person name="Zorraquino Salvo V."/>
            <person name="Toubiana D."/>
            <person name="Blumwald E."/>
        </authorList>
    </citation>
    <scope>NUCLEOTIDE SEQUENCE [LARGE SCALE GENOMIC DNA]</scope>
    <source>
        <strain evidence="3 4">SWub3</strain>
    </source>
</reference>
<dbReference type="Gene3D" id="3.40.190.170">
    <property type="entry name" value="Bacterial extracellular solute-binding protein, family 7"/>
    <property type="match status" value="1"/>
</dbReference>
<dbReference type="InterPro" id="IPR038404">
    <property type="entry name" value="TRAP_DctP_sf"/>
</dbReference>
<feature type="chain" id="PRO_5016453873" evidence="2">
    <location>
        <begin position="24"/>
        <end position="341"/>
    </location>
</feature>
<dbReference type="PANTHER" id="PTHR33376">
    <property type="match status" value="1"/>
</dbReference>
<evidence type="ECO:0000313" key="3">
    <source>
        <dbReference type="EMBL" id="PZA15200.1"/>
    </source>
</evidence>
<keyword evidence="1 2" id="KW-0732">Signal</keyword>
<evidence type="ECO:0000256" key="2">
    <source>
        <dbReference type="SAM" id="SignalP"/>
    </source>
</evidence>
<accession>A0A323UU57</accession>
<dbReference type="InterPro" id="IPR018389">
    <property type="entry name" value="DctP_fam"/>
</dbReference>
<dbReference type="Proteomes" id="UP000248259">
    <property type="component" value="Unassembled WGS sequence"/>
</dbReference>
<evidence type="ECO:0000313" key="4">
    <source>
        <dbReference type="Proteomes" id="UP000248259"/>
    </source>
</evidence>
<dbReference type="AlphaFoldDB" id="A0A323UU57"/>
<keyword evidence="4" id="KW-1185">Reference proteome</keyword>
<organism evidence="3 4">
    <name type="scientific">Parazoarcus communis SWub3 = DSM 12120</name>
    <dbReference type="NCBI Taxonomy" id="1121029"/>
    <lineage>
        <taxon>Bacteria</taxon>
        <taxon>Pseudomonadati</taxon>
        <taxon>Pseudomonadota</taxon>
        <taxon>Betaproteobacteria</taxon>
        <taxon>Rhodocyclales</taxon>
        <taxon>Zoogloeaceae</taxon>
        <taxon>Parazoarcus</taxon>
    </lineage>
</organism>
<protein>
    <submittedName>
        <fullName evidence="3">C4-dicarboxylate transporter</fullName>
    </submittedName>
</protein>
<dbReference type="GO" id="GO:0055085">
    <property type="term" value="P:transmembrane transport"/>
    <property type="evidence" value="ECO:0007669"/>
    <property type="project" value="InterPro"/>
</dbReference>
<proteinExistence type="predicted"/>
<comment type="caution">
    <text evidence="3">The sequence shown here is derived from an EMBL/GenBank/DDBJ whole genome shotgun (WGS) entry which is preliminary data.</text>
</comment>
<dbReference type="NCBIfam" id="NF037995">
    <property type="entry name" value="TRAP_S1"/>
    <property type="match status" value="1"/>
</dbReference>
<dbReference type="EMBL" id="QKOE01000016">
    <property type="protein sequence ID" value="PZA15200.1"/>
    <property type="molecule type" value="Genomic_DNA"/>
</dbReference>
<dbReference type="PANTHER" id="PTHR33376:SF15">
    <property type="entry name" value="BLL6794 PROTEIN"/>
    <property type="match status" value="1"/>
</dbReference>
<dbReference type="CDD" id="cd13665">
    <property type="entry name" value="PBP2_TRAP_Dctp3_4"/>
    <property type="match status" value="1"/>
</dbReference>
<feature type="signal peptide" evidence="2">
    <location>
        <begin position="1"/>
        <end position="23"/>
    </location>
</feature>
<name>A0A323UU57_9RHOO</name>